<keyword evidence="6" id="KW-0408">Iron</keyword>
<dbReference type="PROSITE" id="PS51384">
    <property type="entry name" value="FAD_FR"/>
    <property type="match status" value="1"/>
</dbReference>
<dbReference type="Gene3D" id="3.10.20.30">
    <property type="match status" value="1"/>
</dbReference>
<dbReference type="Gene3D" id="3.40.50.80">
    <property type="entry name" value="Nucleotide-binding domain of ferredoxin-NADP reductase (FNR) module"/>
    <property type="match status" value="1"/>
</dbReference>
<dbReference type="SUPFAM" id="SSF54292">
    <property type="entry name" value="2Fe-2S ferredoxin-like"/>
    <property type="match status" value="1"/>
</dbReference>
<keyword evidence="2" id="KW-0285">Flavoprotein</keyword>
<evidence type="ECO:0000259" key="9">
    <source>
        <dbReference type="PROSITE" id="PS51384"/>
    </source>
</evidence>
<dbReference type="InterPro" id="IPR001041">
    <property type="entry name" value="2Fe-2S_ferredoxin-type"/>
</dbReference>
<dbReference type="CDD" id="cd00207">
    <property type="entry name" value="fer2"/>
    <property type="match status" value="1"/>
</dbReference>
<dbReference type="PROSITE" id="PS00197">
    <property type="entry name" value="2FE2S_FER_1"/>
    <property type="match status" value="1"/>
</dbReference>
<dbReference type="InterPro" id="IPR036010">
    <property type="entry name" value="2Fe-2S_ferredoxin-like_sf"/>
</dbReference>
<evidence type="ECO:0000256" key="6">
    <source>
        <dbReference type="ARBA" id="ARBA00023004"/>
    </source>
</evidence>
<organism evidence="10 11">
    <name type="scientific">Corynebacterium kalidii</name>
    <dbReference type="NCBI Taxonomy" id="2931982"/>
    <lineage>
        <taxon>Bacteria</taxon>
        <taxon>Bacillati</taxon>
        <taxon>Actinomycetota</taxon>
        <taxon>Actinomycetes</taxon>
        <taxon>Mycobacteriales</taxon>
        <taxon>Corynebacteriaceae</taxon>
        <taxon>Corynebacterium</taxon>
    </lineage>
</organism>
<sequence>MSDQCTVPVVVQAMRVEADGVLSLELRRPDGTALPSWTPGAHLDVAVGNGLVRQYSLCGDPADTGTYRLGVLKEVAGRGGSVQVHDVLRPGQEIAVSEPRNNFAVNDNGKPLVFIAGGIGITPILAMAREAAATGRDFHLYYGGRTRASMAFLDEIAALGDHATVTSDDEDGILDLDGILAGLEDGDREVYVCGPTGLLDAVEARSEAWPDGTFHCERFVARKVEAPVDGEREFTVVCADSGVRVTVPVDCTILGELEKAGIDLPHSCREGTCGTCETDIVSGVPDHRDSLLSREERESGETMLICVSRAASDVLELDI</sequence>
<dbReference type="GO" id="GO:0051537">
    <property type="term" value="F:2 iron, 2 sulfur cluster binding"/>
    <property type="evidence" value="ECO:0007669"/>
    <property type="project" value="UniProtKB-KW"/>
</dbReference>
<dbReference type="PANTHER" id="PTHR47354:SF1">
    <property type="entry name" value="CARNITINE MONOOXYGENASE REDUCTASE SUBUNIT"/>
    <property type="match status" value="1"/>
</dbReference>
<name>A0A9X2B248_9CORY</name>
<keyword evidence="4" id="KW-0479">Metal-binding</keyword>
<dbReference type="AlphaFoldDB" id="A0A9X2B248"/>
<dbReference type="InterPro" id="IPR012675">
    <property type="entry name" value="Beta-grasp_dom_sf"/>
</dbReference>
<accession>A0A9X2B248</accession>
<dbReference type="GO" id="GO:0046872">
    <property type="term" value="F:metal ion binding"/>
    <property type="evidence" value="ECO:0007669"/>
    <property type="project" value="UniProtKB-KW"/>
</dbReference>
<dbReference type="CDD" id="cd06185">
    <property type="entry name" value="PDR_like"/>
    <property type="match status" value="1"/>
</dbReference>
<evidence type="ECO:0000313" key="10">
    <source>
        <dbReference type="EMBL" id="MCJ7858764.1"/>
    </source>
</evidence>
<comment type="caution">
    <text evidence="10">The sequence shown here is derived from an EMBL/GenBank/DDBJ whole genome shotgun (WGS) entry which is preliminary data.</text>
</comment>
<dbReference type="PANTHER" id="PTHR47354">
    <property type="entry name" value="NADH OXIDOREDUCTASE HCR"/>
    <property type="match status" value="1"/>
</dbReference>
<evidence type="ECO:0000256" key="5">
    <source>
        <dbReference type="ARBA" id="ARBA00023002"/>
    </source>
</evidence>
<reference evidence="10" key="1">
    <citation type="submission" date="2022-04" db="EMBL/GenBank/DDBJ databases">
        <title>Corynebacterium kalidii LD5P10.</title>
        <authorList>
            <person name="Sun J.Q."/>
        </authorList>
    </citation>
    <scope>NUCLEOTIDE SEQUENCE</scope>
    <source>
        <strain evidence="10">LD5P10</strain>
    </source>
</reference>
<feature type="domain" description="FAD-binding FR-type" evidence="9">
    <location>
        <begin position="4"/>
        <end position="106"/>
    </location>
</feature>
<gene>
    <name evidence="10" type="ORF">MUN33_08540</name>
</gene>
<dbReference type="InterPro" id="IPR006058">
    <property type="entry name" value="2Fe2S_fd_BS"/>
</dbReference>
<keyword evidence="3" id="KW-0001">2Fe-2S</keyword>
<protein>
    <submittedName>
        <fullName evidence="10">PDR/VanB family oxidoreductase</fullName>
    </submittedName>
</protein>
<dbReference type="Pfam" id="PF00175">
    <property type="entry name" value="NAD_binding_1"/>
    <property type="match status" value="1"/>
</dbReference>
<evidence type="ECO:0000256" key="7">
    <source>
        <dbReference type="ARBA" id="ARBA00023014"/>
    </source>
</evidence>
<dbReference type="EMBL" id="JALIEA010000013">
    <property type="protein sequence ID" value="MCJ7858764.1"/>
    <property type="molecule type" value="Genomic_DNA"/>
</dbReference>
<proteinExistence type="predicted"/>
<evidence type="ECO:0000256" key="2">
    <source>
        <dbReference type="ARBA" id="ARBA00022630"/>
    </source>
</evidence>
<dbReference type="InterPro" id="IPR050415">
    <property type="entry name" value="MRET"/>
</dbReference>
<evidence type="ECO:0000256" key="3">
    <source>
        <dbReference type="ARBA" id="ARBA00022714"/>
    </source>
</evidence>
<dbReference type="InterPro" id="IPR001433">
    <property type="entry name" value="OxRdtase_FAD/NAD-bd"/>
</dbReference>
<keyword evidence="7" id="KW-0411">Iron-sulfur</keyword>
<dbReference type="GO" id="GO:0016491">
    <property type="term" value="F:oxidoreductase activity"/>
    <property type="evidence" value="ECO:0007669"/>
    <property type="project" value="UniProtKB-KW"/>
</dbReference>
<dbReference type="SUPFAM" id="SSF63380">
    <property type="entry name" value="Riboflavin synthase domain-like"/>
    <property type="match status" value="1"/>
</dbReference>
<keyword evidence="11" id="KW-1185">Reference proteome</keyword>
<evidence type="ECO:0000256" key="1">
    <source>
        <dbReference type="ARBA" id="ARBA00001974"/>
    </source>
</evidence>
<dbReference type="Proteomes" id="UP001139207">
    <property type="component" value="Unassembled WGS sequence"/>
</dbReference>
<dbReference type="RefSeq" id="WP_244804503.1">
    <property type="nucleotide sequence ID" value="NZ_JALIEA010000013.1"/>
</dbReference>
<dbReference type="InterPro" id="IPR017927">
    <property type="entry name" value="FAD-bd_FR_type"/>
</dbReference>
<evidence type="ECO:0000256" key="4">
    <source>
        <dbReference type="ARBA" id="ARBA00022723"/>
    </source>
</evidence>
<comment type="cofactor">
    <cofactor evidence="1">
        <name>FAD</name>
        <dbReference type="ChEBI" id="CHEBI:57692"/>
    </cofactor>
</comment>
<dbReference type="PROSITE" id="PS51085">
    <property type="entry name" value="2FE2S_FER_2"/>
    <property type="match status" value="1"/>
</dbReference>
<evidence type="ECO:0000259" key="8">
    <source>
        <dbReference type="PROSITE" id="PS51085"/>
    </source>
</evidence>
<evidence type="ECO:0000313" key="11">
    <source>
        <dbReference type="Proteomes" id="UP001139207"/>
    </source>
</evidence>
<dbReference type="InterPro" id="IPR039261">
    <property type="entry name" value="FNR_nucleotide-bd"/>
</dbReference>
<keyword evidence="5" id="KW-0560">Oxidoreductase</keyword>
<dbReference type="Gene3D" id="2.40.30.10">
    <property type="entry name" value="Translation factors"/>
    <property type="match status" value="1"/>
</dbReference>
<feature type="domain" description="2Fe-2S ferredoxin-type" evidence="8">
    <location>
        <begin position="232"/>
        <end position="319"/>
    </location>
</feature>
<dbReference type="InterPro" id="IPR017938">
    <property type="entry name" value="Riboflavin_synthase-like_b-brl"/>
</dbReference>
<dbReference type="PRINTS" id="PR00409">
    <property type="entry name" value="PHDIOXRDTASE"/>
</dbReference>
<dbReference type="SUPFAM" id="SSF52343">
    <property type="entry name" value="Ferredoxin reductase-like, C-terminal NADP-linked domain"/>
    <property type="match status" value="1"/>
</dbReference>
<dbReference type="Pfam" id="PF00111">
    <property type="entry name" value="Fer2"/>
    <property type="match status" value="1"/>
</dbReference>